<gene>
    <name evidence="8" type="ORF">ASCRUDRAFT_77852</name>
</gene>
<keyword evidence="8" id="KW-0808">Transferase</keyword>
<dbReference type="OrthoDB" id="2161780at2759"/>
<dbReference type="GO" id="GO:0016740">
    <property type="term" value="F:transferase activity"/>
    <property type="evidence" value="ECO:0007669"/>
    <property type="project" value="UniProtKB-KW"/>
</dbReference>
<dbReference type="Gene3D" id="3.40.640.10">
    <property type="entry name" value="Type I PLP-dependent aspartate aminotransferase-like (Major domain)"/>
    <property type="match status" value="1"/>
</dbReference>
<dbReference type="PANTHER" id="PTHR45677">
    <property type="entry name" value="GLUTAMATE DECARBOXYLASE-RELATED"/>
    <property type="match status" value="1"/>
</dbReference>
<dbReference type="Pfam" id="PF00282">
    <property type="entry name" value="Pyridoxal_deC"/>
    <property type="match status" value="1"/>
</dbReference>
<evidence type="ECO:0000313" key="9">
    <source>
        <dbReference type="Proteomes" id="UP000095038"/>
    </source>
</evidence>
<dbReference type="STRING" id="1344418.A0A1D2VAC8"/>
<dbReference type="InParanoid" id="A0A1D2VAC8"/>
<dbReference type="EMBL" id="KV454491">
    <property type="protein sequence ID" value="ODV58618.1"/>
    <property type="molecule type" value="Genomic_DNA"/>
</dbReference>
<evidence type="ECO:0000256" key="7">
    <source>
        <dbReference type="RuleBase" id="RU000382"/>
    </source>
</evidence>
<feature type="modified residue" description="N6-(pyridoxal phosphate)lysine" evidence="6">
    <location>
        <position position="308"/>
    </location>
</feature>
<dbReference type="InterPro" id="IPR015424">
    <property type="entry name" value="PyrdxlP-dep_Trfase"/>
</dbReference>
<evidence type="ECO:0000256" key="6">
    <source>
        <dbReference type="PIRSR" id="PIRSR602129-50"/>
    </source>
</evidence>
<evidence type="ECO:0000256" key="2">
    <source>
        <dbReference type="ARBA" id="ARBA00009533"/>
    </source>
</evidence>
<dbReference type="InterPro" id="IPR002129">
    <property type="entry name" value="PyrdxlP-dep_de-COase"/>
</dbReference>
<keyword evidence="9" id="KW-1185">Reference proteome</keyword>
<dbReference type="GO" id="GO:0016831">
    <property type="term" value="F:carboxy-lyase activity"/>
    <property type="evidence" value="ECO:0007669"/>
    <property type="project" value="UniProtKB-KW"/>
</dbReference>
<keyword evidence="5 7" id="KW-0456">Lyase</keyword>
<evidence type="ECO:0000256" key="4">
    <source>
        <dbReference type="ARBA" id="ARBA00022898"/>
    </source>
</evidence>
<keyword evidence="4 6" id="KW-0663">Pyridoxal phosphate</keyword>
<dbReference type="InterPro" id="IPR015421">
    <property type="entry name" value="PyrdxlP-dep_Trfase_major"/>
</dbReference>
<comment type="cofactor">
    <cofactor evidence="1 6 7">
        <name>pyridoxal 5'-phosphate</name>
        <dbReference type="ChEBI" id="CHEBI:597326"/>
    </cofactor>
</comment>
<name>A0A1D2VAC8_9ASCO</name>
<protein>
    <submittedName>
        <fullName evidence="8">PLP-dependent transferase</fullName>
    </submittedName>
</protein>
<evidence type="ECO:0000313" key="8">
    <source>
        <dbReference type="EMBL" id="ODV58618.1"/>
    </source>
</evidence>
<dbReference type="Proteomes" id="UP000095038">
    <property type="component" value="Unassembled WGS sequence"/>
</dbReference>
<sequence length="549" mass="62436">MTKDKAEYEILDYLLIKIREKLVRFAQSANGVNAVDGANEPLKFYNRIVENGLIEMPDIGNGYHKQDYDKMLEHVDFILNNSVNTWSLGFLDKLYSSTNAIGVISDLVLSILNTNSHVFTVSPILTVIEKKIGYEYSKLFYDGYSENSGGLTFSGGSWSNISSLQIARSYLYCDSKKRGNGNYKFAVFTSSHSHYSVEKAAMLCGFGSESVFKIEVNSRGEMKCSKLEESIKKAIENGYTPLYVNATAGTTVFGSFDPLEEIGVICEKYGIWFHVDGSWGGNFIFSKELKNKLKGSHLANSITVSPHKMLGVPTTCSFLLMKDKRIFVTANSLDAPYLFHKIKGSVESGDRRLSQRELLESYKRKDDGVRSEENFNLAEGTMGCGRRADSLKFYLSWNYYGKVGFGERVDHAYFIMKYFSEKIGVNKRFRTLNSFDVSRANEQAARPPCLQVCFYYEPYEIGDKTMNHTPITRWMVYKFHQLNKYLIDFSPPVKDAHNEGEFFRIVFINPNLTTEFIDQLVEDFGVVGRAYMENNPNWRNIANTAQKAL</sequence>
<evidence type="ECO:0000256" key="3">
    <source>
        <dbReference type="ARBA" id="ARBA00022793"/>
    </source>
</evidence>
<proteinExistence type="inferred from homology"/>
<dbReference type="GO" id="GO:0019752">
    <property type="term" value="P:carboxylic acid metabolic process"/>
    <property type="evidence" value="ECO:0007669"/>
    <property type="project" value="InterPro"/>
</dbReference>
<dbReference type="GO" id="GO:0005737">
    <property type="term" value="C:cytoplasm"/>
    <property type="evidence" value="ECO:0007669"/>
    <property type="project" value="TreeGrafter"/>
</dbReference>
<dbReference type="PANTHER" id="PTHR45677:SF8">
    <property type="entry name" value="CYSTEINE SULFINIC ACID DECARBOXYLASE"/>
    <property type="match status" value="1"/>
</dbReference>
<dbReference type="SUPFAM" id="SSF53383">
    <property type="entry name" value="PLP-dependent transferases"/>
    <property type="match status" value="1"/>
</dbReference>
<dbReference type="GO" id="GO:0030170">
    <property type="term" value="F:pyridoxal phosphate binding"/>
    <property type="evidence" value="ECO:0007669"/>
    <property type="project" value="InterPro"/>
</dbReference>
<keyword evidence="3" id="KW-0210">Decarboxylase</keyword>
<dbReference type="GeneID" id="30967670"/>
<dbReference type="RefSeq" id="XP_020044925.1">
    <property type="nucleotide sequence ID" value="XM_020194034.1"/>
</dbReference>
<comment type="similarity">
    <text evidence="2 7">Belongs to the group II decarboxylase family.</text>
</comment>
<organism evidence="8 9">
    <name type="scientific">Ascoidea rubescens DSM 1968</name>
    <dbReference type="NCBI Taxonomy" id="1344418"/>
    <lineage>
        <taxon>Eukaryota</taxon>
        <taxon>Fungi</taxon>
        <taxon>Dikarya</taxon>
        <taxon>Ascomycota</taxon>
        <taxon>Saccharomycotina</taxon>
        <taxon>Saccharomycetes</taxon>
        <taxon>Ascoideaceae</taxon>
        <taxon>Ascoidea</taxon>
    </lineage>
</organism>
<evidence type="ECO:0000256" key="1">
    <source>
        <dbReference type="ARBA" id="ARBA00001933"/>
    </source>
</evidence>
<reference evidence="9" key="1">
    <citation type="submission" date="2016-05" db="EMBL/GenBank/DDBJ databases">
        <title>Comparative genomics of biotechnologically important yeasts.</title>
        <authorList>
            <consortium name="DOE Joint Genome Institute"/>
            <person name="Riley R."/>
            <person name="Haridas S."/>
            <person name="Wolfe K.H."/>
            <person name="Lopes M.R."/>
            <person name="Hittinger C.T."/>
            <person name="Goker M."/>
            <person name="Salamov A."/>
            <person name="Wisecaver J."/>
            <person name="Long T.M."/>
            <person name="Aerts A.L."/>
            <person name="Barry K."/>
            <person name="Choi C."/>
            <person name="Clum A."/>
            <person name="Coughlan A.Y."/>
            <person name="Deshpande S."/>
            <person name="Douglass A.P."/>
            <person name="Hanson S.J."/>
            <person name="Klenk H.-P."/>
            <person name="Labutti K."/>
            <person name="Lapidus A."/>
            <person name="Lindquist E."/>
            <person name="Lipzen A."/>
            <person name="Meier-Kolthoff J.P."/>
            <person name="Ohm R.A."/>
            <person name="Otillar R.P."/>
            <person name="Pangilinan J."/>
            <person name="Peng Y."/>
            <person name="Rokas A."/>
            <person name="Rosa C.A."/>
            <person name="Scheuner C."/>
            <person name="Sibirny A.A."/>
            <person name="Slot J.C."/>
            <person name="Stielow J.B."/>
            <person name="Sun H."/>
            <person name="Kurtzman C.P."/>
            <person name="Blackwell M."/>
            <person name="Grigoriev I.V."/>
            <person name="Jeffries T.W."/>
        </authorList>
    </citation>
    <scope>NUCLEOTIDE SEQUENCE [LARGE SCALE GENOMIC DNA]</scope>
    <source>
        <strain evidence="9">DSM 1968</strain>
    </source>
</reference>
<accession>A0A1D2VAC8</accession>
<evidence type="ECO:0000256" key="5">
    <source>
        <dbReference type="ARBA" id="ARBA00023239"/>
    </source>
</evidence>
<dbReference type="AlphaFoldDB" id="A0A1D2VAC8"/>
<dbReference type="Gene3D" id="3.90.1150.170">
    <property type="match status" value="1"/>
</dbReference>